<keyword evidence="3" id="KW-1185">Reference proteome</keyword>
<dbReference type="Proteomes" id="UP000608890">
    <property type="component" value="Unassembled WGS sequence"/>
</dbReference>
<accession>A0A917UB28</accession>
<dbReference type="EMBL" id="BMNB01000057">
    <property type="protein sequence ID" value="GGM67482.1"/>
    <property type="molecule type" value="Genomic_DNA"/>
</dbReference>
<organism evidence="2 3">
    <name type="scientific">Micromonospora sonchi</name>
    <dbReference type="NCBI Taxonomy" id="1763543"/>
    <lineage>
        <taxon>Bacteria</taxon>
        <taxon>Bacillati</taxon>
        <taxon>Actinomycetota</taxon>
        <taxon>Actinomycetes</taxon>
        <taxon>Micromonosporales</taxon>
        <taxon>Micromonosporaceae</taxon>
        <taxon>Micromonospora</taxon>
    </lineage>
</organism>
<evidence type="ECO:0000313" key="3">
    <source>
        <dbReference type="Proteomes" id="UP000608890"/>
    </source>
</evidence>
<proteinExistence type="predicted"/>
<reference evidence="2" key="2">
    <citation type="submission" date="2020-09" db="EMBL/GenBank/DDBJ databases">
        <authorList>
            <person name="Sun Q."/>
            <person name="Zhou Y."/>
        </authorList>
    </citation>
    <scope>NUCLEOTIDE SEQUENCE</scope>
    <source>
        <strain evidence="2">CGMCC 4.7312</strain>
    </source>
</reference>
<name>A0A917UB28_9ACTN</name>
<reference evidence="2" key="1">
    <citation type="journal article" date="2014" name="Int. J. Syst. Evol. Microbiol.">
        <title>Complete genome sequence of Corynebacterium casei LMG S-19264T (=DSM 44701T), isolated from a smear-ripened cheese.</title>
        <authorList>
            <consortium name="US DOE Joint Genome Institute (JGI-PGF)"/>
            <person name="Walter F."/>
            <person name="Albersmeier A."/>
            <person name="Kalinowski J."/>
            <person name="Ruckert C."/>
        </authorList>
    </citation>
    <scope>NUCLEOTIDE SEQUENCE</scope>
    <source>
        <strain evidence="2">CGMCC 4.7312</strain>
    </source>
</reference>
<evidence type="ECO:0000313" key="2">
    <source>
        <dbReference type="EMBL" id="GGM67482.1"/>
    </source>
</evidence>
<sequence length="64" mass="6901">MHLQPYLPLPSDLYADSTAPGRRTAAPGVVSAGRAYWALVYRQPFAALRSPDPPDPAEAHKTSP</sequence>
<gene>
    <name evidence="2" type="ORF">GCM10011608_60920</name>
</gene>
<evidence type="ECO:0000256" key="1">
    <source>
        <dbReference type="SAM" id="MobiDB-lite"/>
    </source>
</evidence>
<comment type="caution">
    <text evidence="2">The sequence shown here is derived from an EMBL/GenBank/DDBJ whole genome shotgun (WGS) entry which is preliminary data.</text>
</comment>
<protein>
    <submittedName>
        <fullName evidence="2">Uncharacterized protein</fullName>
    </submittedName>
</protein>
<dbReference type="AlphaFoldDB" id="A0A917UB28"/>
<feature type="region of interest" description="Disordered" evidence="1">
    <location>
        <begin position="1"/>
        <end position="25"/>
    </location>
</feature>